<accession>A0ABS2SN16</accession>
<protein>
    <recommendedName>
        <fullName evidence="3">DUF4259 domain-containing protein</fullName>
    </recommendedName>
</protein>
<dbReference type="Proteomes" id="UP001179280">
    <property type="component" value="Unassembled WGS sequence"/>
</dbReference>
<comment type="caution">
    <text evidence="1">The sequence shown here is derived from an EMBL/GenBank/DDBJ whole genome shotgun (WGS) entry which is preliminary data.</text>
</comment>
<gene>
    <name evidence="1" type="ORF">JOC54_000143</name>
</gene>
<evidence type="ECO:0000313" key="1">
    <source>
        <dbReference type="EMBL" id="MBM7836912.1"/>
    </source>
</evidence>
<proteinExistence type="predicted"/>
<sequence>MGAWGTGLWEEDLACDIQDEWNDLMDDGTSPRKATKELLSTWRAELSDYNDKQAKQADESILYISLAALQMRHQALTSSVKKKALHLIEQGADLALWEDGDQQDYQDRQAVLTQFKQKLVQAKASFF</sequence>
<dbReference type="RefSeq" id="WP_204463643.1">
    <property type="nucleotide sequence ID" value="NZ_JAFBCV010000001.1"/>
</dbReference>
<name>A0ABS2SN16_9BACI</name>
<keyword evidence="2" id="KW-1185">Reference proteome</keyword>
<evidence type="ECO:0008006" key="3">
    <source>
        <dbReference type="Google" id="ProtNLM"/>
    </source>
</evidence>
<dbReference type="EMBL" id="JAFBCV010000001">
    <property type="protein sequence ID" value="MBM7836912.1"/>
    <property type="molecule type" value="Genomic_DNA"/>
</dbReference>
<organism evidence="1 2">
    <name type="scientific">Shouchella xiaoxiensis</name>
    <dbReference type="NCBI Taxonomy" id="766895"/>
    <lineage>
        <taxon>Bacteria</taxon>
        <taxon>Bacillati</taxon>
        <taxon>Bacillota</taxon>
        <taxon>Bacilli</taxon>
        <taxon>Bacillales</taxon>
        <taxon>Bacillaceae</taxon>
        <taxon>Shouchella</taxon>
    </lineage>
</organism>
<evidence type="ECO:0000313" key="2">
    <source>
        <dbReference type="Proteomes" id="UP001179280"/>
    </source>
</evidence>
<reference evidence="1" key="1">
    <citation type="submission" date="2021-01" db="EMBL/GenBank/DDBJ databases">
        <title>Genomic Encyclopedia of Type Strains, Phase IV (KMG-IV): sequencing the most valuable type-strain genomes for metagenomic binning, comparative biology and taxonomic classification.</title>
        <authorList>
            <person name="Goeker M."/>
        </authorList>
    </citation>
    <scope>NUCLEOTIDE SEQUENCE</scope>
    <source>
        <strain evidence="1">DSM 21943</strain>
    </source>
</reference>